<accession>A0ABR2DP88</accession>
<keyword evidence="3" id="KW-1185">Reference proteome</keyword>
<evidence type="ECO:0000256" key="1">
    <source>
        <dbReference type="SAM" id="MobiDB-lite"/>
    </source>
</evidence>
<feature type="region of interest" description="Disordered" evidence="1">
    <location>
        <begin position="68"/>
        <end position="87"/>
    </location>
</feature>
<gene>
    <name evidence="2" type="ORF">V6N12_015492</name>
</gene>
<sequence length="114" mass="12832">MNTNLEGNKLQLVTSIGNVSFDRDPMPLHRAAKVLLNSQLENGDFPQQFKYPIPAMFDLHLALTHAQSRQIDSPPMARGSQKDKLSHDVVQVQKECKEAKVQKPVSPIVHHQRA</sequence>
<dbReference type="EMBL" id="JBBPBM010000024">
    <property type="protein sequence ID" value="KAK8542916.1"/>
    <property type="molecule type" value="Genomic_DNA"/>
</dbReference>
<reference evidence="2 3" key="1">
    <citation type="journal article" date="2024" name="G3 (Bethesda)">
        <title>Genome assembly of Hibiscus sabdariffa L. provides insights into metabolisms of medicinal natural products.</title>
        <authorList>
            <person name="Kim T."/>
        </authorList>
    </citation>
    <scope>NUCLEOTIDE SEQUENCE [LARGE SCALE GENOMIC DNA]</scope>
    <source>
        <strain evidence="2">TK-2024</strain>
        <tissue evidence="2">Old leaves</tissue>
    </source>
</reference>
<protein>
    <submittedName>
        <fullName evidence="2">Uncharacterized protein</fullName>
    </submittedName>
</protein>
<dbReference type="Proteomes" id="UP001472677">
    <property type="component" value="Unassembled WGS sequence"/>
</dbReference>
<proteinExistence type="predicted"/>
<evidence type="ECO:0000313" key="3">
    <source>
        <dbReference type="Proteomes" id="UP001472677"/>
    </source>
</evidence>
<comment type="caution">
    <text evidence="2">The sequence shown here is derived from an EMBL/GenBank/DDBJ whole genome shotgun (WGS) entry which is preliminary data.</text>
</comment>
<name>A0ABR2DP88_9ROSI</name>
<evidence type="ECO:0000313" key="2">
    <source>
        <dbReference type="EMBL" id="KAK8542916.1"/>
    </source>
</evidence>
<organism evidence="2 3">
    <name type="scientific">Hibiscus sabdariffa</name>
    <name type="common">roselle</name>
    <dbReference type="NCBI Taxonomy" id="183260"/>
    <lineage>
        <taxon>Eukaryota</taxon>
        <taxon>Viridiplantae</taxon>
        <taxon>Streptophyta</taxon>
        <taxon>Embryophyta</taxon>
        <taxon>Tracheophyta</taxon>
        <taxon>Spermatophyta</taxon>
        <taxon>Magnoliopsida</taxon>
        <taxon>eudicotyledons</taxon>
        <taxon>Gunneridae</taxon>
        <taxon>Pentapetalae</taxon>
        <taxon>rosids</taxon>
        <taxon>malvids</taxon>
        <taxon>Malvales</taxon>
        <taxon>Malvaceae</taxon>
        <taxon>Malvoideae</taxon>
        <taxon>Hibiscus</taxon>
    </lineage>
</organism>